<organism evidence="1">
    <name type="scientific">Indivirus ILV1</name>
    <dbReference type="NCBI Taxonomy" id="1977633"/>
    <lineage>
        <taxon>Viruses</taxon>
        <taxon>Varidnaviria</taxon>
        <taxon>Bamfordvirae</taxon>
        <taxon>Nucleocytoviricota</taxon>
        <taxon>Megaviricetes</taxon>
        <taxon>Imitervirales</taxon>
        <taxon>Mimiviridae</taxon>
        <taxon>Klosneuvirinae</taxon>
        <taxon>Indivirus</taxon>
    </lineage>
</organism>
<accession>A0A1V0SE34</accession>
<name>A0A1V0SE34_9VIRU</name>
<dbReference type="EMBL" id="KY684090">
    <property type="protein sequence ID" value="ARF09962.1"/>
    <property type="molecule type" value="Genomic_DNA"/>
</dbReference>
<protein>
    <submittedName>
        <fullName evidence="1">Glycosyltransferase</fullName>
    </submittedName>
</protein>
<evidence type="ECO:0000313" key="1">
    <source>
        <dbReference type="EMBL" id="ARF09962.1"/>
    </source>
</evidence>
<reference evidence="1" key="1">
    <citation type="journal article" date="2017" name="Science">
        <title>Giant viruses with an expanded complement of translation system components.</title>
        <authorList>
            <person name="Schulz F."/>
            <person name="Yutin N."/>
            <person name="Ivanova N.N."/>
            <person name="Ortega D.R."/>
            <person name="Lee T.K."/>
            <person name="Vierheilig J."/>
            <person name="Daims H."/>
            <person name="Horn M."/>
            <person name="Wagner M."/>
            <person name="Jensen G.J."/>
            <person name="Kyrpides N.C."/>
            <person name="Koonin E.V."/>
            <person name="Woyke T."/>
        </authorList>
    </citation>
    <scope>NUCLEOTIDE SEQUENCE</scope>
    <source>
        <strain evidence="1">ILV1</strain>
    </source>
</reference>
<keyword evidence="1" id="KW-0808">Transferase</keyword>
<gene>
    <name evidence="1" type="ORF">Indivirus_6_28</name>
</gene>
<proteinExistence type="predicted"/>
<dbReference type="GO" id="GO:0016740">
    <property type="term" value="F:transferase activity"/>
    <property type="evidence" value="ECO:0007669"/>
    <property type="project" value="UniProtKB-KW"/>
</dbReference>
<sequence length="551" mass="65923">MIRTLIVCCEEKIYKYMKDYITSWIGQLNAKLLLVSNLDNCQYNTSNIYLFIQKIPKKLFHSPLNNIYLISTEQITNSEFSDLIKNVIAKNISIIEYSIENIKFINNKYQLANENDILYLPYQYYEDEVKTLKKYIGDTQKTYDVVIVGWLSPTREKIYNELISNGIKVLHLNLIWDDARDKAISSAKILLNIHQSKNHNIYEAFRCDRWAFSGMIVVSESSLYDKLLDINQLVIFEDYDGLKDKIINIINNYDEYYKEFINKYDNNISKIKSNRQNELYIMQEKIINNKLNYTKNNIIEIFSANWVCNYSKDSYIKSKNKVINLDRGFNLFGLKENKLEFINSFDTWYYDFSYEIQKKTKEIIDDCNYDYLIIITHDDATSKVNMTILQNYLIFLDCHELQNLLFRGSYLLIYDIKEKKNIYENYNNKFPIHLWFEMKICNNRLIINNLGMPIYLIGDDLIKNKIDRIKNHKNIHIIVNDEMAIKYEENYYKNNCNAFIHKINSNISKKDMLNNIMWQLPETFAFVDDNIIMESQYFQMYTVFNRNYIIK</sequence>